<gene>
    <name evidence="1" type="primary">AVEN_14936_1</name>
    <name evidence="1" type="ORF">TNCT_43661</name>
</gene>
<organism evidence="1 2">
    <name type="scientific">Trichonephila clavata</name>
    <name type="common">Joro spider</name>
    <name type="synonym">Nephila clavata</name>
    <dbReference type="NCBI Taxonomy" id="2740835"/>
    <lineage>
        <taxon>Eukaryota</taxon>
        <taxon>Metazoa</taxon>
        <taxon>Ecdysozoa</taxon>
        <taxon>Arthropoda</taxon>
        <taxon>Chelicerata</taxon>
        <taxon>Arachnida</taxon>
        <taxon>Araneae</taxon>
        <taxon>Araneomorphae</taxon>
        <taxon>Entelegynae</taxon>
        <taxon>Araneoidea</taxon>
        <taxon>Nephilidae</taxon>
        <taxon>Trichonephila</taxon>
    </lineage>
</organism>
<comment type="caution">
    <text evidence="1">The sequence shown here is derived from an EMBL/GenBank/DDBJ whole genome shotgun (WGS) entry which is preliminary data.</text>
</comment>
<reference evidence="1" key="1">
    <citation type="submission" date="2020-07" db="EMBL/GenBank/DDBJ databases">
        <title>Multicomponent nature underlies the extraordinary mechanical properties of spider dragline silk.</title>
        <authorList>
            <person name="Kono N."/>
            <person name="Nakamura H."/>
            <person name="Mori M."/>
            <person name="Yoshida Y."/>
            <person name="Ohtoshi R."/>
            <person name="Malay A.D."/>
            <person name="Moran D.A.P."/>
            <person name="Tomita M."/>
            <person name="Numata K."/>
            <person name="Arakawa K."/>
        </authorList>
    </citation>
    <scope>NUCLEOTIDE SEQUENCE</scope>
</reference>
<accession>A0A8X6FYW7</accession>
<name>A0A8X6FYW7_TRICU</name>
<dbReference type="OrthoDB" id="6407306at2759"/>
<evidence type="ECO:0000313" key="1">
    <source>
        <dbReference type="EMBL" id="GFQ92725.1"/>
    </source>
</evidence>
<dbReference type="AlphaFoldDB" id="A0A8X6FYW7"/>
<dbReference type="EMBL" id="BMAO01033911">
    <property type="protein sequence ID" value="GFQ92725.1"/>
    <property type="molecule type" value="Genomic_DNA"/>
</dbReference>
<evidence type="ECO:0000313" key="2">
    <source>
        <dbReference type="Proteomes" id="UP000887116"/>
    </source>
</evidence>
<dbReference type="Proteomes" id="UP000887116">
    <property type="component" value="Unassembled WGS sequence"/>
</dbReference>
<protein>
    <submittedName>
        <fullName evidence="1">Uncharacterized protein</fullName>
    </submittedName>
</protein>
<proteinExistence type="predicted"/>
<sequence length="119" mass="13292">MVAVPISKACSGIKRHQLCKEAPILFRGFEDGAGDETIIMDQSFGTSLLRVRSINHHETLIAGFHFLFHAIKGKGIHSAAPGLNFRGNHILWAGEMKQGFLISYSLPLRNGLRRLRKLR</sequence>
<keyword evidence="2" id="KW-1185">Reference proteome</keyword>